<dbReference type="NCBIfam" id="TIGR04183">
    <property type="entry name" value="Por_Secre_tail"/>
    <property type="match status" value="1"/>
</dbReference>
<name>A0A256A0V7_9FLAO</name>
<sequence length="524" mass="56255">MKKLLLLLAIAGLSNLVQAQDPLPFEGFEGTTFPPTGWVRQNTVSTPANQWRRSTTTPISGSASATVVWVAAQQDERLITPTFTLSGQNSAYLNFSVRLGYEYFVDPFDNCNFTVAISTDGGTTYTDLWNENDLGEYIDYEIFDISLNLSAYLGQSNCKVRFRYDGNDGDTARLDNVSVTTCPIINSLAISSLTTTEAVITWDSLSTSFTVEYGPEGFTQGTGTVINTNDETATFTNLTEGTAYNFYIKNSCETVFDGPYVIYTPLVSNANTDYSYGFEAGNFSTAGWDNTVAPSGGPWDQFLAGAANADFVQEGEGFAAVVGAAVDSDAWLFSRGISLTAGVNYTVRYYLRKLNLGTGASENNNLEVKIGSEKTAAGQSVLLNTHEAIDFDIYELQQATFTPTTSGVYYVGFHSTTGIQDAATVGATLIDLVSVSAPLSVDNPESAIVSVYPNPVIDLINVSNLGTGFKAATLTDINGRIVKRVPGSSLQAIQIPVADLSAGVYMLNLTTNEGATTTFKVVKK</sequence>
<comment type="caution">
    <text evidence="5">The sequence shown here is derived from an EMBL/GenBank/DDBJ whole genome shotgun (WGS) entry which is preliminary data.</text>
</comment>
<keyword evidence="6" id="KW-1185">Reference proteome</keyword>
<dbReference type="InterPro" id="IPR013783">
    <property type="entry name" value="Ig-like_fold"/>
</dbReference>
<evidence type="ECO:0008006" key="7">
    <source>
        <dbReference type="Google" id="ProtNLM"/>
    </source>
</evidence>
<dbReference type="InterPro" id="IPR036116">
    <property type="entry name" value="FN3_sf"/>
</dbReference>
<dbReference type="Proteomes" id="UP000216035">
    <property type="component" value="Unassembled WGS sequence"/>
</dbReference>
<reference evidence="5 6" key="1">
    <citation type="submission" date="2017-07" db="EMBL/GenBank/DDBJ databases">
        <title>Flavobacterium cyanobacteriorum sp. nov., isolated from cyanobacterial aggregates in a eutrophic lake.</title>
        <authorList>
            <person name="Cai H."/>
        </authorList>
    </citation>
    <scope>NUCLEOTIDE SEQUENCE [LARGE SCALE GENOMIC DNA]</scope>
    <source>
        <strain evidence="5 6">TH167</strain>
    </source>
</reference>
<keyword evidence="1 2" id="KW-0732">Signal</keyword>
<evidence type="ECO:0000313" key="5">
    <source>
        <dbReference type="EMBL" id="OYQ46744.1"/>
    </source>
</evidence>
<feature type="signal peptide" evidence="2">
    <location>
        <begin position="1"/>
        <end position="19"/>
    </location>
</feature>
<dbReference type="NCBIfam" id="NF038128">
    <property type="entry name" value="choice_anch_J"/>
    <property type="match status" value="1"/>
</dbReference>
<gene>
    <name evidence="5" type="ORF">CHX27_04185</name>
</gene>
<dbReference type="Pfam" id="PF00041">
    <property type="entry name" value="fn3"/>
    <property type="match status" value="1"/>
</dbReference>
<accession>A0A256A0V7</accession>
<organism evidence="5 6">
    <name type="scientific">Flavobacterium aurantiibacter</name>
    <dbReference type="NCBI Taxonomy" id="2023067"/>
    <lineage>
        <taxon>Bacteria</taxon>
        <taxon>Pseudomonadati</taxon>
        <taxon>Bacteroidota</taxon>
        <taxon>Flavobacteriia</taxon>
        <taxon>Flavobacteriales</taxon>
        <taxon>Flavobacteriaceae</taxon>
        <taxon>Flavobacterium</taxon>
    </lineage>
</organism>
<dbReference type="OrthoDB" id="1401747at2"/>
<dbReference type="SUPFAM" id="SSF49265">
    <property type="entry name" value="Fibronectin type III"/>
    <property type="match status" value="1"/>
</dbReference>
<feature type="domain" description="Secretion system C-terminal sorting" evidence="4">
    <location>
        <begin position="451"/>
        <end position="520"/>
    </location>
</feature>
<dbReference type="EMBL" id="NOXX01000160">
    <property type="protein sequence ID" value="OYQ46744.1"/>
    <property type="molecule type" value="Genomic_DNA"/>
</dbReference>
<dbReference type="Pfam" id="PF18962">
    <property type="entry name" value="Por_Secre_tail"/>
    <property type="match status" value="1"/>
</dbReference>
<feature type="chain" id="PRO_5013033372" description="Fibronectin type-III domain-containing protein" evidence="2">
    <location>
        <begin position="20"/>
        <end position="524"/>
    </location>
</feature>
<dbReference type="RefSeq" id="WP_094485511.1">
    <property type="nucleotide sequence ID" value="NZ_NOXX01000160.1"/>
</dbReference>
<dbReference type="AlphaFoldDB" id="A0A256A0V7"/>
<dbReference type="CDD" id="cd00063">
    <property type="entry name" value="FN3"/>
    <property type="match status" value="1"/>
</dbReference>
<proteinExistence type="predicted"/>
<evidence type="ECO:0000259" key="3">
    <source>
        <dbReference type="Pfam" id="PF00041"/>
    </source>
</evidence>
<protein>
    <recommendedName>
        <fullName evidence="7">Fibronectin type-III domain-containing protein</fullName>
    </recommendedName>
</protein>
<dbReference type="InterPro" id="IPR026444">
    <property type="entry name" value="Secre_tail"/>
</dbReference>
<evidence type="ECO:0000313" key="6">
    <source>
        <dbReference type="Proteomes" id="UP000216035"/>
    </source>
</evidence>
<evidence type="ECO:0000256" key="1">
    <source>
        <dbReference type="ARBA" id="ARBA00022729"/>
    </source>
</evidence>
<evidence type="ECO:0000259" key="4">
    <source>
        <dbReference type="Pfam" id="PF18962"/>
    </source>
</evidence>
<dbReference type="InterPro" id="IPR003961">
    <property type="entry name" value="FN3_dom"/>
</dbReference>
<feature type="domain" description="Fibronectin type-III" evidence="3">
    <location>
        <begin position="188"/>
        <end position="249"/>
    </location>
</feature>
<evidence type="ECO:0000256" key="2">
    <source>
        <dbReference type="SAM" id="SignalP"/>
    </source>
</evidence>
<dbReference type="Gene3D" id="2.60.120.260">
    <property type="entry name" value="Galactose-binding domain-like"/>
    <property type="match status" value="1"/>
</dbReference>
<dbReference type="Gene3D" id="2.60.40.10">
    <property type="entry name" value="Immunoglobulins"/>
    <property type="match status" value="1"/>
</dbReference>